<dbReference type="Proteomes" id="UP001286313">
    <property type="component" value="Unassembled WGS sequence"/>
</dbReference>
<evidence type="ECO:0000313" key="3">
    <source>
        <dbReference type="EMBL" id="KAK3894246.1"/>
    </source>
</evidence>
<keyword evidence="1" id="KW-0862">Zinc</keyword>
<feature type="domain" description="CCHC-type" evidence="2">
    <location>
        <begin position="60"/>
        <end position="76"/>
    </location>
</feature>
<dbReference type="InterPro" id="IPR036875">
    <property type="entry name" value="Znf_CCHC_sf"/>
</dbReference>
<protein>
    <recommendedName>
        <fullName evidence="2">CCHC-type domain-containing protein</fullName>
    </recommendedName>
</protein>
<proteinExistence type="predicted"/>
<organism evidence="3 4">
    <name type="scientific">Petrolisthes cinctipes</name>
    <name type="common">Flat porcelain crab</name>
    <dbReference type="NCBI Taxonomy" id="88211"/>
    <lineage>
        <taxon>Eukaryota</taxon>
        <taxon>Metazoa</taxon>
        <taxon>Ecdysozoa</taxon>
        <taxon>Arthropoda</taxon>
        <taxon>Crustacea</taxon>
        <taxon>Multicrustacea</taxon>
        <taxon>Malacostraca</taxon>
        <taxon>Eumalacostraca</taxon>
        <taxon>Eucarida</taxon>
        <taxon>Decapoda</taxon>
        <taxon>Pleocyemata</taxon>
        <taxon>Anomura</taxon>
        <taxon>Galatheoidea</taxon>
        <taxon>Porcellanidae</taxon>
        <taxon>Petrolisthes</taxon>
    </lineage>
</organism>
<dbReference type="GO" id="GO:0008270">
    <property type="term" value="F:zinc ion binding"/>
    <property type="evidence" value="ECO:0007669"/>
    <property type="project" value="UniProtKB-KW"/>
</dbReference>
<dbReference type="AlphaFoldDB" id="A0AAE1L2P7"/>
<evidence type="ECO:0000313" key="4">
    <source>
        <dbReference type="Proteomes" id="UP001286313"/>
    </source>
</evidence>
<evidence type="ECO:0000259" key="2">
    <source>
        <dbReference type="PROSITE" id="PS50158"/>
    </source>
</evidence>
<dbReference type="InterPro" id="IPR001878">
    <property type="entry name" value="Znf_CCHC"/>
</dbReference>
<reference evidence="3" key="1">
    <citation type="submission" date="2023-10" db="EMBL/GenBank/DDBJ databases">
        <title>Genome assemblies of two species of porcelain crab, Petrolisthes cinctipes and Petrolisthes manimaculis (Anomura: Porcellanidae).</title>
        <authorList>
            <person name="Angst P."/>
        </authorList>
    </citation>
    <scope>NUCLEOTIDE SEQUENCE</scope>
    <source>
        <strain evidence="3">PB745_01</strain>
        <tissue evidence="3">Gill</tissue>
    </source>
</reference>
<dbReference type="PROSITE" id="PS50158">
    <property type="entry name" value="ZF_CCHC"/>
    <property type="match status" value="1"/>
</dbReference>
<name>A0AAE1L2P7_PETCI</name>
<sequence>MKERFPLSLKEMIAIAESYVQAHGGFVANTKTAEGDPELKTGKHEGEASRDLSIRDKAVKCYRCGGMGHKSYTCQSGAKGKRITQASVCHVSELESKSSDQSSVVSELLGCGHKVEVVSALAKMPVLPGIMCGHR</sequence>
<gene>
    <name evidence="3" type="ORF">Pcinc_002008</name>
</gene>
<keyword evidence="1" id="KW-0479">Metal-binding</keyword>
<comment type="caution">
    <text evidence="3">The sequence shown here is derived from an EMBL/GenBank/DDBJ whole genome shotgun (WGS) entry which is preliminary data.</text>
</comment>
<keyword evidence="1" id="KW-0863">Zinc-finger</keyword>
<dbReference type="EMBL" id="JAWQEG010000128">
    <property type="protein sequence ID" value="KAK3894246.1"/>
    <property type="molecule type" value="Genomic_DNA"/>
</dbReference>
<accession>A0AAE1L2P7</accession>
<evidence type="ECO:0000256" key="1">
    <source>
        <dbReference type="PROSITE-ProRule" id="PRU00047"/>
    </source>
</evidence>
<keyword evidence="4" id="KW-1185">Reference proteome</keyword>
<dbReference type="Gene3D" id="4.10.60.10">
    <property type="entry name" value="Zinc finger, CCHC-type"/>
    <property type="match status" value="1"/>
</dbReference>
<dbReference type="SUPFAM" id="SSF57756">
    <property type="entry name" value="Retrovirus zinc finger-like domains"/>
    <property type="match status" value="1"/>
</dbReference>
<dbReference type="GO" id="GO:0003676">
    <property type="term" value="F:nucleic acid binding"/>
    <property type="evidence" value="ECO:0007669"/>
    <property type="project" value="InterPro"/>
</dbReference>